<evidence type="ECO:0000259" key="3">
    <source>
        <dbReference type="Pfam" id="PF08327"/>
    </source>
</evidence>
<dbReference type="InterPro" id="IPR023393">
    <property type="entry name" value="START-like_dom_sf"/>
</dbReference>
<dbReference type="SUPFAM" id="SSF55961">
    <property type="entry name" value="Bet v1-like"/>
    <property type="match status" value="1"/>
</dbReference>
<keyword evidence="5" id="KW-1185">Reference proteome</keyword>
<comment type="similarity">
    <text evidence="1">Belongs to the AHA1 family.</text>
</comment>
<dbReference type="Proteomes" id="UP000676325">
    <property type="component" value="Unassembled WGS sequence"/>
</dbReference>
<evidence type="ECO:0000313" key="4">
    <source>
        <dbReference type="EMBL" id="MBR7829042.1"/>
    </source>
</evidence>
<dbReference type="CDD" id="cd07814">
    <property type="entry name" value="SRPBCC_CalC_Aha1-like"/>
    <property type="match status" value="1"/>
</dbReference>
<feature type="region of interest" description="Disordered" evidence="2">
    <location>
        <begin position="17"/>
        <end position="39"/>
    </location>
</feature>
<organism evidence="4 5">
    <name type="scientific">Actinospica acidithermotolerans</name>
    <dbReference type="NCBI Taxonomy" id="2828514"/>
    <lineage>
        <taxon>Bacteria</taxon>
        <taxon>Bacillati</taxon>
        <taxon>Actinomycetota</taxon>
        <taxon>Actinomycetes</taxon>
        <taxon>Catenulisporales</taxon>
        <taxon>Actinospicaceae</taxon>
        <taxon>Actinospica</taxon>
    </lineage>
</organism>
<evidence type="ECO:0000313" key="5">
    <source>
        <dbReference type="Proteomes" id="UP000676325"/>
    </source>
</evidence>
<reference evidence="4" key="1">
    <citation type="submission" date="2021-04" db="EMBL/GenBank/DDBJ databases">
        <title>Genome based classification of Actinospica acidithermotolerans sp. nov., an actinobacterium isolated from an Indonesian hot spring.</title>
        <authorList>
            <person name="Kusuma A.B."/>
            <person name="Putra K.E."/>
            <person name="Nafisah S."/>
            <person name="Loh J."/>
            <person name="Nouioui I."/>
            <person name="Goodfellow M."/>
        </authorList>
    </citation>
    <scope>NUCLEOTIDE SEQUENCE</scope>
    <source>
        <strain evidence="4">MGRD01-02</strain>
    </source>
</reference>
<dbReference type="InterPro" id="IPR013538">
    <property type="entry name" value="ASHA1/2-like_C"/>
</dbReference>
<protein>
    <submittedName>
        <fullName evidence="4">SRPBCC domain-containing protein</fullName>
    </submittedName>
</protein>
<gene>
    <name evidence="4" type="ORF">KDK95_22235</name>
</gene>
<evidence type="ECO:0000256" key="1">
    <source>
        <dbReference type="ARBA" id="ARBA00006817"/>
    </source>
</evidence>
<evidence type="ECO:0000256" key="2">
    <source>
        <dbReference type="SAM" id="MobiDB-lite"/>
    </source>
</evidence>
<dbReference type="EMBL" id="JAGSOH010000073">
    <property type="protein sequence ID" value="MBR7829042.1"/>
    <property type="molecule type" value="Genomic_DNA"/>
</dbReference>
<accession>A0A941EEK6</accession>
<proteinExistence type="inferred from homology"/>
<dbReference type="Gene3D" id="3.30.530.20">
    <property type="match status" value="1"/>
</dbReference>
<name>A0A941EEK6_9ACTN</name>
<comment type="caution">
    <text evidence="4">The sequence shown here is derived from an EMBL/GenBank/DDBJ whole genome shotgun (WGS) entry which is preliminary data.</text>
</comment>
<sequence>MSTGVFAVVAKRIAPGQGAGASMDKGTDSRGAGGAAGPIGGRTIGGALTGVGPRPGPPPVLRFDQYIPHPPSAVWRALTDPGLLALWWASGDVRPEVGHRFTLDVGAWGVQPCEVTAVEPERLLEYHFAEGVLDTVITWSLEAEDEGTRLHLSHSGFDLDSLQGRLAYSGMGNGWPHVLNGVERALDAVSARS</sequence>
<dbReference type="Pfam" id="PF08327">
    <property type="entry name" value="AHSA1"/>
    <property type="match status" value="1"/>
</dbReference>
<dbReference type="AlphaFoldDB" id="A0A941EEK6"/>
<feature type="domain" description="Activator of Hsp90 ATPase homologue 1/2-like C-terminal" evidence="3">
    <location>
        <begin position="69"/>
        <end position="185"/>
    </location>
</feature>